<name>A0AAV0F6I3_9ASTE</name>
<comment type="caution">
    <text evidence="2">The sequence shown here is derived from an EMBL/GenBank/DDBJ whole genome shotgun (WGS) entry which is preliminary data.</text>
</comment>
<evidence type="ECO:0000256" key="1">
    <source>
        <dbReference type="SAM" id="MobiDB-lite"/>
    </source>
</evidence>
<dbReference type="EMBL" id="CAMAPF010000964">
    <property type="protein sequence ID" value="CAH9131066.1"/>
    <property type="molecule type" value="Genomic_DNA"/>
</dbReference>
<proteinExistence type="predicted"/>
<dbReference type="InterPro" id="IPR055298">
    <property type="entry name" value="AtLOH3-like"/>
</dbReference>
<dbReference type="PANTHER" id="PTHR11697">
    <property type="entry name" value="GENERAL TRANSCRIPTION FACTOR 2-RELATED ZINC FINGER PROTEIN"/>
    <property type="match status" value="1"/>
</dbReference>
<organism evidence="2 3">
    <name type="scientific">Cuscuta epithymum</name>
    <dbReference type="NCBI Taxonomy" id="186058"/>
    <lineage>
        <taxon>Eukaryota</taxon>
        <taxon>Viridiplantae</taxon>
        <taxon>Streptophyta</taxon>
        <taxon>Embryophyta</taxon>
        <taxon>Tracheophyta</taxon>
        <taxon>Spermatophyta</taxon>
        <taxon>Magnoliopsida</taxon>
        <taxon>eudicotyledons</taxon>
        <taxon>Gunneridae</taxon>
        <taxon>Pentapetalae</taxon>
        <taxon>asterids</taxon>
        <taxon>lamiids</taxon>
        <taxon>Solanales</taxon>
        <taxon>Convolvulaceae</taxon>
        <taxon>Cuscuteae</taxon>
        <taxon>Cuscuta</taxon>
        <taxon>Cuscuta subgen. Cuscuta</taxon>
    </lineage>
</organism>
<reference evidence="2" key="1">
    <citation type="submission" date="2022-07" db="EMBL/GenBank/DDBJ databases">
        <authorList>
            <person name="Macas J."/>
            <person name="Novak P."/>
            <person name="Neumann P."/>
        </authorList>
    </citation>
    <scope>NUCLEOTIDE SEQUENCE</scope>
</reference>
<sequence>MKFIKNDLRNRMGEEYLTDCLVCYIEKDVFVKIENEVIMRRFQSMAPRRQRLPPLNDSPSFDTSGSIQN</sequence>
<dbReference type="AlphaFoldDB" id="A0AAV0F6I3"/>
<gene>
    <name evidence="2" type="ORF">CEPIT_LOCUS31131</name>
</gene>
<protein>
    <submittedName>
        <fullName evidence="2">Uncharacterized protein</fullName>
    </submittedName>
</protein>
<feature type="region of interest" description="Disordered" evidence="1">
    <location>
        <begin position="48"/>
        <end position="69"/>
    </location>
</feature>
<dbReference type="Proteomes" id="UP001152523">
    <property type="component" value="Unassembled WGS sequence"/>
</dbReference>
<feature type="compositionally biased region" description="Polar residues" evidence="1">
    <location>
        <begin position="57"/>
        <end position="69"/>
    </location>
</feature>
<dbReference type="PANTHER" id="PTHR11697:SF230">
    <property type="entry name" value="ZINC FINGER, MYM DOMAIN CONTAINING 1"/>
    <property type="match status" value="1"/>
</dbReference>
<keyword evidence="3" id="KW-1185">Reference proteome</keyword>
<evidence type="ECO:0000313" key="2">
    <source>
        <dbReference type="EMBL" id="CAH9131066.1"/>
    </source>
</evidence>
<accession>A0AAV0F6I3</accession>
<evidence type="ECO:0000313" key="3">
    <source>
        <dbReference type="Proteomes" id="UP001152523"/>
    </source>
</evidence>